<comment type="subcellular location">
    <subcellularLocation>
        <location evidence="1">Membrane</location>
    </subcellularLocation>
</comment>
<dbReference type="InterPro" id="IPR027417">
    <property type="entry name" value="P-loop_NTPase"/>
</dbReference>
<dbReference type="GO" id="GO:0016020">
    <property type="term" value="C:membrane"/>
    <property type="evidence" value="ECO:0007669"/>
    <property type="project" value="UniProtKB-SubCell"/>
</dbReference>
<feature type="domain" description="Dynamin N-terminal" evidence="6">
    <location>
        <begin position="615"/>
        <end position="837"/>
    </location>
</feature>
<feature type="domain" description="Dynamin N-terminal" evidence="6">
    <location>
        <begin position="45"/>
        <end position="201"/>
    </location>
</feature>
<reference evidence="7 8" key="1">
    <citation type="submission" date="2017-07" db="EMBL/GenBank/DDBJ databases">
        <title>Tetzosporium hominis gen.nov. sp.nov.</title>
        <authorList>
            <person name="Tetz G."/>
            <person name="Tetz V."/>
        </authorList>
    </citation>
    <scope>NUCLEOTIDE SEQUENCE [LARGE SCALE GENOMIC DNA]</scope>
    <source>
        <strain evidence="7 8">VT-49</strain>
    </source>
</reference>
<dbReference type="GO" id="GO:0003924">
    <property type="term" value="F:GTPase activity"/>
    <property type="evidence" value="ECO:0007669"/>
    <property type="project" value="InterPro"/>
</dbReference>
<keyword evidence="2" id="KW-0547">Nucleotide-binding</keyword>
<dbReference type="InterPro" id="IPR045063">
    <property type="entry name" value="Dynamin_N"/>
</dbReference>
<evidence type="ECO:0000256" key="3">
    <source>
        <dbReference type="ARBA" id="ARBA00022801"/>
    </source>
</evidence>
<proteinExistence type="predicted"/>
<dbReference type="AlphaFoldDB" id="A0A264W735"/>
<keyword evidence="4" id="KW-0342">GTP-binding</keyword>
<dbReference type="SUPFAM" id="SSF52540">
    <property type="entry name" value="P-loop containing nucleoside triphosphate hydrolases"/>
    <property type="match status" value="2"/>
</dbReference>
<dbReference type="Pfam" id="PF00350">
    <property type="entry name" value="Dynamin_N"/>
    <property type="match status" value="2"/>
</dbReference>
<sequence length="1188" mass="136611">MNELRKHIYRRTALLGVLAEQQGNSSTAEKAKKFGQKLFSEQLTIAFAGHFSAGKSSMINALTGENLLATSPIPTSANIVTIQRAKTWKAYVHFMNGDLAIAEEELAVANLKRMAKDGQSVRKIELFHPETTLPQDVVLMDTPGVDSTDDAHRLSTESELHLADLVFYVMDYNHVQSELNFTFTKDLLRTNPNVYLIVNQMDKHREQELSIEEYKQSVKTSFESWGVLPKGIFFTSLRKPDLYPVDSVKNVIDSALQQKETVLEESAQGTLVKLIQEHEAFLQEQQEEVEATYEELFSQEEWQDKSETKKEVLQAVQSFELLDLVKWKNELQQQVQQIMSNAYVMTPEVREAVRLYAEASDPGFKMGFFSSKKKIEEERMARLSKALSQLQHVYNQTTAPHIESIVVKYAQIIQVPTDTYRPYTLEPTVIGDEFKPGTSATGDGLLQFSSRIEQALKKKVVQRVLDWADEMTEESNGKQLLSEDDQFKKQQLVRKQRALEEWEAAEQKKQDFSLQIKSPNEAFQKQRAARVEMWEQQYKGFYSSATPLTLSESTQEVEKEIRLEQTASTSQLKEQQVLSRADRLLSLLSDIPNFKEAIREMKQKRDRINNRSFTIALFGAFSAGKSSFSNALLGDAVLPVSPNPTTASINKISPISAEKPHRNADVQFKTVENLLAELKGMIAPHGKEVQTLDELYGRAEEFLQKPLDETKKSFIRAFVTGYPEQKDYLGTIRLVEHQAFTEYVAVESKSCFVETITYYYDCELTRAGVTLVDTPGADSINARHTGVAFDYIRNADAVLFITYFNHAFAKADREFLIQLGRVKDSFEMDKMFFIVNAIDLANTDEEKQDVLDYVEQELTQFGIRFPRLYGVSSLQALEEKQSKTSGASGMPEFEAAFQHFLKEELLEVILQSVDEQAIELTNQFSMLIDSTEENMKRKPQRLAELSEVEQQLRSRYKQPVSETKRNALLNEVETLIYYLQQRLFYRYPDFFKEAFNPSRFSKQDVRSAFESSLHEVVESLEFDTAQELRVTNLRLQQATEKAIRDYEKQERAYLAEQPAAFSVSPMELKAPKLLEFDKPELPVQSYEPLRKHVKNAKRFFEKNEKAILQAELETKLKVDVSHHLEQQTKRLRNWTEQQFNDKMEASMQRFLQTSLTTIAAERELLEQQATLEAWKKIRNQLEETNDHH</sequence>
<dbReference type="PANTHER" id="PTHR10465:SF0">
    <property type="entry name" value="SARCALUMENIN"/>
    <property type="match status" value="1"/>
</dbReference>
<name>A0A264W735_9BACL</name>
<dbReference type="OrthoDB" id="5477114at2"/>
<gene>
    <name evidence="7" type="ORF">CF394_03105</name>
</gene>
<dbReference type="EMBL" id="NOKQ01000134">
    <property type="protein sequence ID" value="OZS79424.1"/>
    <property type="molecule type" value="Genomic_DNA"/>
</dbReference>
<dbReference type="Gene3D" id="3.40.50.300">
    <property type="entry name" value="P-loop containing nucleotide triphosphate hydrolases"/>
    <property type="match status" value="3"/>
</dbReference>
<evidence type="ECO:0000256" key="4">
    <source>
        <dbReference type="ARBA" id="ARBA00023134"/>
    </source>
</evidence>
<organism evidence="7 8">
    <name type="scientific">Tetzosporium hominis</name>
    <dbReference type="NCBI Taxonomy" id="2020506"/>
    <lineage>
        <taxon>Bacteria</taxon>
        <taxon>Bacillati</taxon>
        <taxon>Bacillota</taxon>
        <taxon>Bacilli</taxon>
        <taxon>Bacillales</taxon>
        <taxon>Caryophanaceae</taxon>
        <taxon>Tetzosporium</taxon>
    </lineage>
</organism>
<dbReference type="Proteomes" id="UP000217065">
    <property type="component" value="Unassembled WGS sequence"/>
</dbReference>
<evidence type="ECO:0000313" key="8">
    <source>
        <dbReference type="Proteomes" id="UP000217065"/>
    </source>
</evidence>
<evidence type="ECO:0000256" key="1">
    <source>
        <dbReference type="ARBA" id="ARBA00004370"/>
    </source>
</evidence>
<evidence type="ECO:0000259" key="6">
    <source>
        <dbReference type="Pfam" id="PF00350"/>
    </source>
</evidence>
<evidence type="ECO:0000256" key="5">
    <source>
        <dbReference type="ARBA" id="ARBA00023136"/>
    </source>
</evidence>
<comment type="caution">
    <text evidence="7">The sequence shown here is derived from an EMBL/GenBank/DDBJ whole genome shotgun (WGS) entry which is preliminary data.</text>
</comment>
<protein>
    <recommendedName>
        <fullName evidence="6">Dynamin N-terminal domain-containing protein</fullName>
    </recommendedName>
</protein>
<dbReference type="RefSeq" id="WP_094941805.1">
    <property type="nucleotide sequence ID" value="NZ_NOKQ01000134.1"/>
</dbReference>
<evidence type="ECO:0000313" key="7">
    <source>
        <dbReference type="EMBL" id="OZS79424.1"/>
    </source>
</evidence>
<dbReference type="GO" id="GO:0005525">
    <property type="term" value="F:GTP binding"/>
    <property type="evidence" value="ECO:0007669"/>
    <property type="project" value="UniProtKB-KW"/>
</dbReference>
<dbReference type="InterPro" id="IPR027094">
    <property type="entry name" value="Mitofusin_fam"/>
</dbReference>
<accession>A0A264W735</accession>
<keyword evidence="5" id="KW-0472">Membrane</keyword>
<dbReference type="CDD" id="cd09912">
    <property type="entry name" value="DLP_2"/>
    <property type="match status" value="2"/>
</dbReference>
<keyword evidence="3" id="KW-0378">Hydrolase</keyword>
<dbReference type="PANTHER" id="PTHR10465">
    <property type="entry name" value="TRANSMEMBRANE GTPASE FZO1"/>
    <property type="match status" value="1"/>
</dbReference>
<keyword evidence="8" id="KW-1185">Reference proteome</keyword>
<evidence type="ECO:0000256" key="2">
    <source>
        <dbReference type="ARBA" id="ARBA00022741"/>
    </source>
</evidence>